<keyword evidence="1" id="KW-0812">Transmembrane</keyword>
<protein>
    <recommendedName>
        <fullName evidence="4">Uroporphyrinogen decarboxylase</fullName>
    </recommendedName>
</protein>
<keyword evidence="1" id="KW-1133">Transmembrane helix</keyword>
<evidence type="ECO:0000313" key="3">
    <source>
        <dbReference type="Proteomes" id="UP000050827"/>
    </source>
</evidence>
<dbReference type="EMBL" id="LCTZ01000002">
    <property type="protein sequence ID" value="KQC29459.1"/>
    <property type="molecule type" value="Genomic_DNA"/>
</dbReference>
<accession>A0A0N8WFR8</accession>
<dbReference type="RefSeq" id="WP_055393253.1">
    <property type="nucleotide sequence ID" value="NZ_LCTZ01000002.1"/>
</dbReference>
<proteinExistence type="predicted"/>
<comment type="caution">
    <text evidence="2">The sequence shown here is derived from an EMBL/GenBank/DDBJ whole genome shotgun (WGS) entry which is preliminary data.</text>
</comment>
<feature type="transmembrane region" description="Helical" evidence="1">
    <location>
        <begin position="38"/>
        <end position="65"/>
    </location>
</feature>
<organism evidence="2 3">
    <name type="scientific">Flagellimonas eckloniae</name>
    <dbReference type="NCBI Taxonomy" id="346185"/>
    <lineage>
        <taxon>Bacteria</taxon>
        <taxon>Pseudomonadati</taxon>
        <taxon>Bacteroidota</taxon>
        <taxon>Flavobacteriia</taxon>
        <taxon>Flavobacteriales</taxon>
        <taxon>Flavobacteriaceae</taxon>
        <taxon>Flagellimonas</taxon>
    </lineage>
</organism>
<reference evidence="2 3" key="1">
    <citation type="submission" date="2015-04" db="EMBL/GenBank/DDBJ databases">
        <title>Complete genome of flavobacterium.</title>
        <authorList>
            <person name="Kwon Y.M."/>
            <person name="Kim S.-J."/>
        </authorList>
    </citation>
    <scope>NUCLEOTIDE SEQUENCE [LARGE SCALE GENOMIC DNA]</scope>
    <source>
        <strain evidence="2 3">DK169</strain>
    </source>
</reference>
<dbReference type="STRING" id="346185.AAY42_05790"/>
<dbReference type="OrthoDB" id="1163622at2"/>
<sequence length="78" mass="8648">MSPFLIDSIGYGGLAINLYSMSVKGEYRLRLMSLIANIIYILYGAIISATPIIAGCTIAVFLHGYHLRRLKIKKNSND</sequence>
<keyword evidence="3" id="KW-1185">Reference proteome</keyword>
<dbReference type="AlphaFoldDB" id="A0A0N8WFR8"/>
<evidence type="ECO:0000256" key="1">
    <source>
        <dbReference type="SAM" id="Phobius"/>
    </source>
</evidence>
<evidence type="ECO:0000313" key="2">
    <source>
        <dbReference type="EMBL" id="KQC29459.1"/>
    </source>
</evidence>
<evidence type="ECO:0008006" key="4">
    <source>
        <dbReference type="Google" id="ProtNLM"/>
    </source>
</evidence>
<name>A0A0N8WFR8_9FLAO</name>
<dbReference type="Proteomes" id="UP000050827">
    <property type="component" value="Unassembled WGS sequence"/>
</dbReference>
<gene>
    <name evidence="2" type="ORF">AAY42_05790</name>
</gene>
<keyword evidence="1" id="KW-0472">Membrane</keyword>